<name>A0A328TL30_9GAMM</name>
<organism evidence="1 2">
    <name type="scientific">Candidatus Erwinia dacicola</name>
    <dbReference type="NCBI Taxonomy" id="252393"/>
    <lineage>
        <taxon>Bacteria</taxon>
        <taxon>Pseudomonadati</taxon>
        <taxon>Pseudomonadota</taxon>
        <taxon>Gammaproteobacteria</taxon>
        <taxon>Enterobacterales</taxon>
        <taxon>Erwiniaceae</taxon>
        <taxon>Erwinia</taxon>
    </lineage>
</organism>
<feature type="non-terminal residue" evidence="1">
    <location>
        <position position="39"/>
    </location>
</feature>
<evidence type="ECO:0000313" key="2">
    <source>
        <dbReference type="Proteomes" id="UP000244334"/>
    </source>
</evidence>
<reference evidence="1" key="1">
    <citation type="submission" date="2018-04" db="EMBL/GenBank/DDBJ databases">
        <title>Genomes of the Obligate Erwinia dacicola and Facultative Enterobacter sp. OLF Endosymbionts of the Olive Fruit fly, Bactrocera oleae.</title>
        <authorList>
            <person name="Estes A.M."/>
            <person name="Hearn D.J."/>
            <person name="Agarwal S."/>
            <person name="Pierson E.A."/>
            <person name="Dunning-Hotopp J.C."/>
        </authorList>
    </citation>
    <scope>NUCLEOTIDE SEQUENCE [LARGE SCALE GENOMIC DNA]</scope>
    <source>
        <strain evidence="1">Oroville</strain>
    </source>
</reference>
<protein>
    <submittedName>
        <fullName evidence="1">Uncharacterized protein</fullName>
    </submittedName>
</protein>
<comment type="caution">
    <text evidence="1">The sequence shown here is derived from an EMBL/GenBank/DDBJ whole genome shotgun (WGS) entry which is preliminary data.</text>
</comment>
<proteinExistence type="predicted"/>
<evidence type="ECO:0000313" key="1">
    <source>
        <dbReference type="EMBL" id="RAP69951.1"/>
    </source>
</evidence>
<accession>A0A328TL30</accession>
<dbReference type="EMBL" id="LJAM02000518">
    <property type="protein sequence ID" value="RAP69951.1"/>
    <property type="molecule type" value="Genomic_DNA"/>
</dbReference>
<sequence>MTTRVNSSKLLSRFQFFYADWSSLNTIASVVALKPPFFA</sequence>
<dbReference type="Proteomes" id="UP000244334">
    <property type="component" value="Unassembled WGS sequence"/>
</dbReference>
<dbReference type="AlphaFoldDB" id="A0A328TL30"/>
<gene>
    <name evidence="1" type="ORF">ACZ87_03254</name>
</gene>
<keyword evidence="2" id="KW-1185">Reference proteome</keyword>